<dbReference type="GO" id="GO:0005829">
    <property type="term" value="C:cytosol"/>
    <property type="evidence" value="ECO:0007669"/>
    <property type="project" value="TreeGrafter"/>
</dbReference>
<dbReference type="PANTHER" id="PTHR10457">
    <property type="entry name" value="MEVALONATE KINASE/GALACTOKINASE"/>
    <property type="match status" value="1"/>
</dbReference>
<keyword evidence="4" id="KW-0808">Transferase</keyword>
<dbReference type="EC" id="2.7.1.6" evidence="4"/>
<name>A0A3B0UR92_9ZZZZ</name>
<reference evidence="4" key="1">
    <citation type="submission" date="2018-06" db="EMBL/GenBank/DDBJ databases">
        <authorList>
            <person name="Zhirakovskaya E."/>
        </authorList>
    </citation>
    <scope>NUCLEOTIDE SEQUENCE</scope>
</reference>
<gene>
    <name evidence="4" type="ORF">MNBD_CHLOROFLEXI01-1125</name>
</gene>
<evidence type="ECO:0000256" key="2">
    <source>
        <dbReference type="ARBA" id="ARBA00022840"/>
    </source>
</evidence>
<organism evidence="4">
    <name type="scientific">hydrothermal vent metagenome</name>
    <dbReference type="NCBI Taxonomy" id="652676"/>
    <lineage>
        <taxon>unclassified sequences</taxon>
        <taxon>metagenomes</taxon>
        <taxon>ecological metagenomes</taxon>
    </lineage>
</organism>
<proteinExistence type="predicted"/>
<dbReference type="Pfam" id="PF10509">
    <property type="entry name" value="GalKase_gal_bdg"/>
    <property type="match status" value="1"/>
</dbReference>
<dbReference type="AlphaFoldDB" id="A0A3B0UR92"/>
<dbReference type="InterPro" id="IPR019539">
    <property type="entry name" value="GalKase_N"/>
</dbReference>
<dbReference type="InterPro" id="IPR020568">
    <property type="entry name" value="Ribosomal_Su5_D2-typ_SF"/>
</dbReference>
<keyword evidence="1" id="KW-0547">Nucleotide-binding</keyword>
<dbReference type="EMBL" id="UOEU01000081">
    <property type="protein sequence ID" value="VAW30763.1"/>
    <property type="molecule type" value="Genomic_DNA"/>
</dbReference>
<dbReference type="PRINTS" id="PR00473">
    <property type="entry name" value="GALCTOKINASE"/>
</dbReference>
<feature type="domain" description="Galactokinase N-terminal" evidence="3">
    <location>
        <begin position="11"/>
        <end position="58"/>
    </location>
</feature>
<dbReference type="PANTHER" id="PTHR10457:SF7">
    <property type="entry name" value="GALACTOKINASE-RELATED"/>
    <property type="match status" value="1"/>
</dbReference>
<dbReference type="GO" id="GO:0004335">
    <property type="term" value="F:galactokinase activity"/>
    <property type="evidence" value="ECO:0007669"/>
    <property type="project" value="UniProtKB-EC"/>
</dbReference>
<keyword evidence="4" id="KW-0418">Kinase</keyword>
<sequence>MSILSHVSQGFIQRFAAPPEFIVRAPGRVNLIGEHTDYNDGFCLPMAIDRAMWIALRPRKDNKVIVHSLDLAESITFDLQHLQRGEESWHKYIEGVA</sequence>
<evidence type="ECO:0000259" key="3">
    <source>
        <dbReference type="Pfam" id="PF10509"/>
    </source>
</evidence>
<dbReference type="SUPFAM" id="SSF54211">
    <property type="entry name" value="Ribosomal protein S5 domain 2-like"/>
    <property type="match status" value="1"/>
</dbReference>
<evidence type="ECO:0000256" key="1">
    <source>
        <dbReference type="ARBA" id="ARBA00022741"/>
    </source>
</evidence>
<keyword evidence="2" id="KW-0067">ATP-binding</keyword>
<accession>A0A3B0UR92</accession>
<dbReference type="GO" id="GO:0006012">
    <property type="term" value="P:galactose metabolic process"/>
    <property type="evidence" value="ECO:0007669"/>
    <property type="project" value="InterPro"/>
</dbReference>
<dbReference type="InterPro" id="IPR019741">
    <property type="entry name" value="Galactokinase_CS"/>
</dbReference>
<evidence type="ECO:0000313" key="4">
    <source>
        <dbReference type="EMBL" id="VAW30763.1"/>
    </source>
</evidence>
<dbReference type="Gene3D" id="3.30.230.10">
    <property type="match status" value="1"/>
</dbReference>
<dbReference type="InterPro" id="IPR000705">
    <property type="entry name" value="Galactokinase"/>
</dbReference>
<dbReference type="PROSITE" id="PS00106">
    <property type="entry name" value="GALACTOKINASE"/>
    <property type="match status" value="1"/>
</dbReference>
<protein>
    <submittedName>
        <fullName evidence="4">Galactokinase</fullName>
        <ecNumber evidence="4">2.7.1.6</ecNumber>
    </submittedName>
</protein>
<dbReference type="InterPro" id="IPR014721">
    <property type="entry name" value="Ribsml_uS5_D2-typ_fold_subgr"/>
</dbReference>
<dbReference type="GO" id="GO:0005524">
    <property type="term" value="F:ATP binding"/>
    <property type="evidence" value="ECO:0007669"/>
    <property type="project" value="UniProtKB-KW"/>
</dbReference>